<reference evidence="1" key="3">
    <citation type="submission" date="2024-01" db="EMBL/GenBank/DDBJ databases">
        <authorList>
            <person name="Coelho M.A."/>
            <person name="David-Palma M."/>
            <person name="Shea T."/>
            <person name="Sun S."/>
            <person name="Cuomo C.A."/>
            <person name="Heitman J."/>
        </authorList>
    </citation>
    <scope>NUCLEOTIDE SEQUENCE</scope>
    <source>
        <strain evidence="1">CBS 7841</strain>
    </source>
</reference>
<name>A0AAJ8M3G0_9TREE</name>
<dbReference type="Proteomes" id="UP000094043">
    <property type="component" value="Chromosome 8"/>
</dbReference>
<reference evidence="1" key="1">
    <citation type="submission" date="2016-06" db="EMBL/GenBank/DDBJ databases">
        <authorList>
            <person name="Cuomo C."/>
            <person name="Litvintseva A."/>
            <person name="Heitman J."/>
            <person name="Chen Y."/>
            <person name="Sun S."/>
            <person name="Springer D."/>
            <person name="Dromer F."/>
            <person name="Young S."/>
            <person name="Zeng Q."/>
            <person name="Chapman S."/>
            <person name="Gujja S."/>
            <person name="Saif S."/>
            <person name="Birren B."/>
        </authorList>
    </citation>
    <scope>NUCLEOTIDE SEQUENCE</scope>
    <source>
        <strain evidence="1">CBS 7841</strain>
    </source>
</reference>
<protein>
    <recommendedName>
        <fullName evidence="3">Methyltransferase type 11 domain-containing protein</fullName>
    </recommendedName>
</protein>
<sequence>MPFTAEANLPPINESYEGREYWRHATSSSREEFSVDVDKGKHTKTLMLGCGISALGKVLYDAGWHSIVNVDWVW</sequence>
<accession>A0AAJ8M3G0</accession>
<dbReference type="RefSeq" id="XP_066071895.1">
    <property type="nucleotide sequence ID" value="XM_066215798.1"/>
</dbReference>
<keyword evidence="2" id="KW-1185">Reference proteome</keyword>
<evidence type="ECO:0000313" key="2">
    <source>
        <dbReference type="Proteomes" id="UP000094043"/>
    </source>
</evidence>
<proteinExistence type="predicted"/>
<reference evidence="1" key="2">
    <citation type="journal article" date="2022" name="Elife">
        <title>Obligate sexual reproduction of a homothallic fungus closely related to the Cryptococcus pathogenic species complex.</title>
        <authorList>
            <person name="Passer A.R."/>
            <person name="Clancey S.A."/>
            <person name="Shea T."/>
            <person name="David-Palma M."/>
            <person name="Averette A.F."/>
            <person name="Boekhout T."/>
            <person name="Porcel B.M."/>
            <person name="Nowrousian M."/>
            <person name="Cuomo C.A."/>
            <person name="Sun S."/>
            <person name="Heitman J."/>
            <person name="Coelho M.A."/>
        </authorList>
    </citation>
    <scope>NUCLEOTIDE SEQUENCE</scope>
    <source>
        <strain evidence="1">CBS 7841</strain>
    </source>
</reference>
<dbReference type="AlphaFoldDB" id="A0AAJ8M3G0"/>
<dbReference type="EMBL" id="CP143791">
    <property type="protein sequence ID" value="WVN91195.1"/>
    <property type="molecule type" value="Genomic_DNA"/>
</dbReference>
<evidence type="ECO:0000313" key="1">
    <source>
        <dbReference type="EMBL" id="WVN91195.1"/>
    </source>
</evidence>
<evidence type="ECO:0008006" key="3">
    <source>
        <dbReference type="Google" id="ProtNLM"/>
    </source>
</evidence>
<dbReference type="InterPro" id="IPR029063">
    <property type="entry name" value="SAM-dependent_MTases_sf"/>
</dbReference>
<dbReference type="GeneID" id="91090660"/>
<gene>
    <name evidence="1" type="ORF">L203_106452</name>
</gene>
<dbReference type="KEGG" id="cdep:91090660"/>
<organism evidence="1 2">
    <name type="scientific">Cryptococcus depauperatus CBS 7841</name>
    <dbReference type="NCBI Taxonomy" id="1295531"/>
    <lineage>
        <taxon>Eukaryota</taxon>
        <taxon>Fungi</taxon>
        <taxon>Dikarya</taxon>
        <taxon>Basidiomycota</taxon>
        <taxon>Agaricomycotina</taxon>
        <taxon>Tremellomycetes</taxon>
        <taxon>Tremellales</taxon>
        <taxon>Cryptococcaceae</taxon>
        <taxon>Cryptococcus</taxon>
    </lineage>
</organism>
<dbReference type="Gene3D" id="3.40.50.150">
    <property type="entry name" value="Vaccinia Virus protein VP39"/>
    <property type="match status" value="1"/>
</dbReference>